<dbReference type="RefSeq" id="XP_060301391.1">
    <property type="nucleotide sequence ID" value="XM_060439547.1"/>
</dbReference>
<keyword evidence="2" id="KW-1185">Reference proteome</keyword>
<organism evidence="1 2">
    <name type="scientific">Lasiosphaeria miniovina</name>
    <dbReference type="NCBI Taxonomy" id="1954250"/>
    <lineage>
        <taxon>Eukaryota</taxon>
        <taxon>Fungi</taxon>
        <taxon>Dikarya</taxon>
        <taxon>Ascomycota</taxon>
        <taxon>Pezizomycotina</taxon>
        <taxon>Sordariomycetes</taxon>
        <taxon>Sordariomycetidae</taxon>
        <taxon>Sordariales</taxon>
        <taxon>Lasiosphaeriaceae</taxon>
        <taxon>Lasiosphaeria</taxon>
    </lineage>
</organism>
<sequence length="427" mass="47930">MPTRLKKSEIPNLGKTSIYENDIWDMSTGRQKDKMLLLPAECLADTLFAEAINILPSIYVVGQTPRGESYVVVPWSRQKGLRESGISLQNLPDNVLADAWQASEGAIRIHGIVEAERQSQIAFASSAADTARSGCPKGVIRFYRYHVDAEHKHLLDSSIDVQHRFTTFCRCLGLRLLERVDNLTTATVEVLLKREPKEWIEKLKLRIAGQDGLQSLQNGVLWFLCEHAKRRLNDASLRVWLDTKEGRSEEKQITETLCKSERWDEMALCLSALYYIQVLRSTDTHDEPAHGSHFCDFVCHLKGYHLEGHQPGSRAMWEHSNRASDSRRARLRRLDDSIGDAGPRQKPAAVSAWPMATALGPPCSRGARARRASCEGSDSPDTQRVAALASDPAGHAIFKAFGSAWQTAKDSVRPPEQDEARFNKWSF</sequence>
<comment type="caution">
    <text evidence="1">The sequence shown here is derived from an EMBL/GenBank/DDBJ whole genome shotgun (WGS) entry which is preliminary data.</text>
</comment>
<evidence type="ECO:0000313" key="1">
    <source>
        <dbReference type="EMBL" id="KAK0728536.1"/>
    </source>
</evidence>
<gene>
    <name evidence="1" type="ORF">B0T26DRAFT_673049</name>
</gene>
<name>A0AA40B6C0_9PEZI</name>
<protein>
    <submittedName>
        <fullName evidence="1">Uncharacterized protein</fullName>
    </submittedName>
</protein>
<reference evidence="1" key="1">
    <citation type="submission" date="2023-06" db="EMBL/GenBank/DDBJ databases">
        <title>Genome-scale phylogeny and comparative genomics of the fungal order Sordariales.</title>
        <authorList>
            <consortium name="Lawrence Berkeley National Laboratory"/>
            <person name="Hensen N."/>
            <person name="Bonometti L."/>
            <person name="Westerberg I."/>
            <person name="Brannstrom I.O."/>
            <person name="Guillou S."/>
            <person name="Cros-Aarteil S."/>
            <person name="Calhoun S."/>
            <person name="Haridas S."/>
            <person name="Kuo A."/>
            <person name="Mondo S."/>
            <person name="Pangilinan J."/>
            <person name="Riley R."/>
            <person name="LaButti K."/>
            <person name="Andreopoulos B."/>
            <person name="Lipzen A."/>
            <person name="Chen C."/>
            <person name="Yanf M."/>
            <person name="Daum C."/>
            <person name="Ng V."/>
            <person name="Clum A."/>
            <person name="Steindorff A."/>
            <person name="Ohm R."/>
            <person name="Martin F."/>
            <person name="Silar P."/>
            <person name="Natvig D."/>
            <person name="Lalanne C."/>
            <person name="Gautier V."/>
            <person name="Ament-velasquez S.L."/>
            <person name="Kruys A."/>
            <person name="Hutchinson M.I."/>
            <person name="Powell A.J."/>
            <person name="Barry K."/>
            <person name="Miller A.N."/>
            <person name="Grigoriev I.V."/>
            <person name="Debuchy R."/>
            <person name="Gladieux P."/>
            <person name="Thoren M.H."/>
            <person name="Johannesson H."/>
        </authorList>
    </citation>
    <scope>NUCLEOTIDE SEQUENCE</scope>
    <source>
        <strain evidence="1">SMH2392-1A</strain>
    </source>
</reference>
<dbReference type="GeneID" id="85322817"/>
<dbReference type="EMBL" id="JAUIRO010000002">
    <property type="protein sequence ID" value="KAK0728536.1"/>
    <property type="molecule type" value="Genomic_DNA"/>
</dbReference>
<proteinExistence type="predicted"/>
<dbReference type="AlphaFoldDB" id="A0AA40B6C0"/>
<dbReference type="Proteomes" id="UP001172101">
    <property type="component" value="Unassembled WGS sequence"/>
</dbReference>
<evidence type="ECO:0000313" key="2">
    <source>
        <dbReference type="Proteomes" id="UP001172101"/>
    </source>
</evidence>
<accession>A0AA40B6C0</accession>